<dbReference type="EMBL" id="KZ819283">
    <property type="protein sequence ID" value="PWO01104.1"/>
    <property type="molecule type" value="Genomic_DNA"/>
</dbReference>
<feature type="intramembrane region" description="Helical" evidence="17">
    <location>
        <begin position="29"/>
        <end position="49"/>
    </location>
</feature>
<evidence type="ECO:0000313" key="20">
    <source>
        <dbReference type="EMBL" id="PWO01104.1"/>
    </source>
</evidence>
<comment type="function">
    <text evidence="17">Catalyzes the second two steps of the methylation pathway of phosphatidylcholine biosynthesis, the SAM-dependent methylation of phosphatidylmonomethylethanolamine (PMME) to phosphatidyldimethylethanolamine (PDME) and of PDME to phosphatidylcholine (PC).</text>
</comment>
<keyword evidence="9 17" id="KW-1133">Transmembrane helix</keyword>
<evidence type="ECO:0000256" key="2">
    <source>
        <dbReference type="ARBA" id="ARBA00005189"/>
    </source>
</evidence>
<evidence type="ECO:0000256" key="3">
    <source>
        <dbReference type="ARBA" id="ARBA00022516"/>
    </source>
</evidence>
<dbReference type="AlphaFoldDB" id="A0A316ZLA5"/>
<dbReference type="EC" id="2.1.1.71" evidence="17"/>
<evidence type="ECO:0000256" key="8">
    <source>
        <dbReference type="ARBA" id="ARBA00022824"/>
    </source>
</evidence>
<gene>
    <name evidence="20" type="ORF">FA09DRAFT_303184</name>
</gene>
<dbReference type="HAMAP" id="MF_03216">
    <property type="entry name" value="PLMT"/>
    <property type="match status" value="1"/>
</dbReference>
<dbReference type="Proteomes" id="UP000245946">
    <property type="component" value="Unassembled WGS sequence"/>
</dbReference>
<comment type="catalytic activity">
    <reaction evidence="16 17">
        <text>a 1,2-diacyl-sn-glycero-3-phospho-N-methylethanolamine + S-adenosyl-L-methionine = a 1,2-diacyl-sn-glycero-3-phospho-N,N-dimethylethanolamine + S-adenosyl-L-homocysteine + H(+)</text>
        <dbReference type="Rhea" id="RHEA:32735"/>
        <dbReference type="ChEBI" id="CHEBI:15378"/>
        <dbReference type="ChEBI" id="CHEBI:57856"/>
        <dbReference type="ChEBI" id="CHEBI:59789"/>
        <dbReference type="ChEBI" id="CHEBI:64572"/>
        <dbReference type="ChEBI" id="CHEBI:64573"/>
        <dbReference type="EC" id="2.1.1.71"/>
    </reaction>
</comment>
<evidence type="ECO:0000256" key="4">
    <source>
        <dbReference type="ARBA" id="ARBA00022603"/>
    </source>
</evidence>
<evidence type="ECO:0000256" key="7">
    <source>
        <dbReference type="ARBA" id="ARBA00022692"/>
    </source>
</evidence>
<evidence type="ECO:0000256" key="19">
    <source>
        <dbReference type="SAM" id="Phobius"/>
    </source>
</evidence>
<feature type="transmembrane region" description="Helical" evidence="19">
    <location>
        <begin position="167"/>
        <end position="191"/>
    </location>
</feature>
<comment type="catalytic activity">
    <reaction evidence="15">
        <text>a 1,2-diacyl-sn-glycero-3-phospho-N,N-dimethylethanolamine + S-adenosyl-L-methionine = a 1,2-diacyl-sn-glycero-3-phosphocholine + S-adenosyl-L-homocysteine + H(+)</text>
        <dbReference type="Rhea" id="RHEA:32739"/>
        <dbReference type="ChEBI" id="CHEBI:15378"/>
        <dbReference type="ChEBI" id="CHEBI:57643"/>
        <dbReference type="ChEBI" id="CHEBI:57856"/>
        <dbReference type="ChEBI" id="CHEBI:59789"/>
        <dbReference type="ChEBI" id="CHEBI:64572"/>
        <dbReference type="EC" id="2.1.1.71"/>
    </reaction>
</comment>
<evidence type="ECO:0000256" key="10">
    <source>
        <dbReference type="ARBA" id="ARBA00023098"/>
    </source>
</evidence>
<evidence type="ECO:0000256" key="18">
    <source>
        <dbReference type="SAM" id="MobiDB-lite"/>
    </source>
</evidence>
<dbReference type="PROSITE" id="PS51599">
    <property type="entry name" value="SAM_PEMT_PEM2"/>
    <property type="match status" value="1"/>
</dbReference>
<evidence type="ECO:0000256" key="15">
    <source>
        <dbReference type="ARBA" id="ARBA00051252"/>
    </source>
</evidence>
<accession>A0A316ZLA5</accession>
<name>A0A316ZLA5_9BASI</name>
<evidence type="ECO:0000256" key="9">
    <source>
        <dbReference type="ARBA" id="ARBA00022989"/>
    </source>
</evidence>
<comment type="pathway">
    <text evidence="2">Lipid metabolism.</text>
</comment>
<dbReference type="GO" id="GO:0005789">
    <property type="term" value="C:endoplasmic reticulum membrane"/>
    <property type="evidence" value="ECO:0007669"/>
    <property type="project" value="UniProtKB-SubCell"/>
</dbReference>
<dbReference type="Pfam" id="PF04191">
    <property type="entry name" value="PEMT"/>
    <property type="match status" value="1"/>
</dbReference>
<feature type="topological domain" description="Lumenal" evidence="17">
    <location>
        <begin position="132"/>
        <end position="174"/>
    </location>
</feature>
<evidence type="ECO:0000256" key="6">
    <source>
        <dbReference type="ARBA" id="ARBA00022691"/>
    </source>
</evidence>
<keyword evidence="3 17" id="KW-0444">Lipid biosynthesis</keyword>
<feature type="transmembrane region" description="Helical" evidence="19">
    <location>
        <begin position="30"/>
        <end position="47"/>
    </location>
</feature>
<protein>
    <recommendedName>
        <fullName evidence="17">Phosphatidyl-N-methylethanolamine N-methyltransferase</fullName>
        <ecNumber evidence="17">2.1.1.71</ecNumber>
    </recommendedName>
    <alternativeName>
        <fullName evidence="17">Phospholipid methyltransferase</fullName>
        <shortName evidence="17">PLMT</shortName>
    </alternativeName>
</protein>
<comment type="subcellular location">
    <subcellularLocation>
        <location evidence="17">Endoplasmic reticulum membrane</location>
        <topology evidence="17">Multi-pass membrane protein</topology>
    </subcellularLocation>
    <subcellularLocation>
        <location evidence="17">Mitochondrion membrane</location>
        <topology evidence="17">Multi-pass membrane protein</topology>
    </subcellularLocation>
</comment>
<feature type="transmembrane region" description="Helical" evidence="19">
    <location>
        <begin position="135"/>
        <end position="155"/>
    </location>
</feature>
<dbReference type="GO" id="GO:0000773">
    <property type="term" value="F:phosphatidyl-N-methylethanolamine N-methyltransferase activity"/>
    <property type="evidence" value="ECO:0007669"/>
    <property type="project" value="UniProtKB-UniRule"/>
</dbReference>
<evidence type="ECO:0000313" key="21">
    <source>
        <dbReference type="Proteomes" id="UP000245946"/>
    </source>
</evidence>
<dbReference type="GO" id="GO:0032259">
    <property type="term" value="P:methylation"/>
    <property type="evidence" value="ECO:0007669"/>
    <property type="project" value="UniProtKB-KW"/>
</dbReference>
<keyword evidence="12 17" id="KW-0472">Membrane</keyword>
<dbReference type="RefSeq" id="XP_025601382.1">
    <property type="nucleotide sequence ID" value="XM_025740435.1"/>
</dbReference>
<feature type="binding site" evidence="17">
    <location>
        <begin position="115"/>
        <end position="117"/>
    </location>
    <ligand>
        <name>S-adenosyl-L-methionine</name>
        <dbReference type="ChEBI" id="CHEBI:59789"/>
    </ligand>
</feature>
<keyword evidence="6 17" id="KW-0949">S-adenosyl-L-methionine</keyword>
<keyword evidence="4 17" id="KW-0489">Methyltransferase</keyword>
<dbReference type="InterPro" id="IPR007318">
    <property type="entry name" value="Phopholipid_MeTrfase"/>
</dbReference>
<evidence type="ECO:0000256" key="14">
    <source>
        <dbReference type="ARBA" id="ARBA00023264"/>
    </source>
</evidence>
<feature type="region of interest" description="Disordered" evidence="18">
    <location>
        <begin position="211"/>
        <end position="254"/>
    </location>
</feature>
<evidence type="ECO:0000256" key="17">
    <source>
        <dbReference type="HAMAP-Rule" id="MF_03216"/>
    </source>
</evidence>
<comment type="pathway">
    <text evidence="1 17">Phospholipid metabolism; phosphatidylcholine biosynthesis.</text>
</comment>
<keyword evidence="10 17" id="KW-0443">Lipid metabolism</keyword>
<keyword evidence="11 17" id="KW-0496">Mitochondrion</keyword>
<dbReference type="PANTHER" id="PTHR15458:SF5">
    <property type="entry name" value="PHOSPHATIDYLETHANOLAMINE N-METHYLTRANSFERASE"/>
    <property type="match status" value="1"/>
</dbReference>
<organism evidence="20 21">
    <name type="scientific">Tilletiopsis washingtonensis</name>
    <dbReference type="NCBI Taxonomy" id="58919"/>
    <lineage>
        <taxon>Eukaryota</taxon>
        <taxon>Fungi</taxon>
        <taxon>Dikarya</taxon>
        <taxon>Basidiomycota</taxon>
        <taxon>Ustilaginomycotina</taxon>
        <taxon>Exobasidiomycetes</taxon>
        <taxon>Entylomatales</taxon>
        <taxon>Entylomatales incertae sedis</taxon>
        <taxon>Tilletiopsis</taxon>
    </lineage>
</organism>
<feature type="topological domain" description="Cytoplasmic" evidence="17">
    <location>
        <begin position="196"/>
        <end position="254"/>
    </location>
</feature>
<evidence type="ECO:0000256" key="16">
    <source>
        <dbReference type="ARBA" id="ARBA00052459"/>
    </source>
</evidence>
<feature type="topological domain" description="Lumenal" evidence="17">
    <location>
        <begin position="50"/>
        <end position="61"/>
    </location>
</feature>
<feature type="transmembrane region" description="Helical" evidence="19">
    <location>
        <begin position="108"/>
        <end position="128"/>
    </location>
</feature>
<feature type="binding site" evidence="17">
    <location>
        <begin position="197"/>
        <end position="198"/>
    </location>
    <ligand>
        <name>S-adenosyl-L-methionine</name>
        <dbReference type="ChEBI" id="CHEBI:59789"/>
    </ligand>
</feature>
<dbReference type="UniPathway" id="UPA00753"/>
<dbReference type="Gene3D" id="1.20.120.1630">
    <property type="match status" value="1"/>
</dbReference>
<dbReference type="GeneID" id="37267981"/>
<dbReference type="FunFam" id="1.20.120.1630:FF:000005">
    <property type="entry name" value="Phosphatidylethanolamine N-methyltransferase"/>
    <property type="match status" value="1"/>
</dbReference>
<dbReference type="PANTHER" id="PTHR15458">
    <property type="entry name" value="PHOSPHATIDYLETHANOLAMINE N-METHYLTRANSFERASE"/>
    <property type="match status" value="1"/>
</dbReference>
<sequence>MSSYIYSLLGKSDPNSSLVVPGVVDGTQQALWIAAASICFNPLYWNIVAQNEYRNRTITKVLQGNRYLGCYLLGASIFLLGLLRDHLYNTALSTQPTSPYLDTPLVKLGGGALFAAGNVLVLSSMWALGVTGTYLGDYFGILMPSMVTGFPFSVVPDPMYVGSSMCFVGVALWFAKPAGLILSGLVMVVYLTAMRFEGPFTSNIYAEAARAKKRGGSSKSSTAAAEIEGPAAGTRSHTDSPAASTRSRAKKNSN</sequence>
<keyword evidence="21" id="KW-1185">Reference proteome</keyword>
<dbReference type="InterPro" id="IPR024960">
    <property type="entry name" value="PEMT/MFAP"/>
</dbReference>
<comment type="similarity">
    <text evidence="17">Belongs to the class VI-like SAM-binding methyltransferase superfamily. PEMT/PEM2 methyltransferase family.</text>
</comment>
<dbReference type="GO" id="GO:0006656">
    <property type="term" value="P:phosphatidylcholine biosynthetic process"/>
    <property type="evidence" value="ECO:0007669"/>
    <property type="project" value="UniProtKB-UniRule"/>
</dbReference>
<evidence type="ECO:0000256" key="5">
    <source>
        <dbReference type="ARBA" id="ARBA00022679"/>
    </source>
</evidence>
<feature type="transmembrane region" description="Helical" evidence="19">
    <location>
        <begin position="68"/>
        <end position="88"/>
    </location>
</feature>
<evidence type="ECO:0000256" key="13">
    <source>
        <dbReference type="ARBA" id="ARBA00023209"/>
    </source>
</evidence>
<keyword evidence="14 17" id="KW-1208">Phospholipid metabolism</keyword>
<feature type="topological domain" description="Cytoplasmic" evidence="17">
    <location>
        <begin position="84"/>
        <end position="110"/>
    </location>
</feature>
<feature type="topological domain" description="Lumenal" evidence="17">
    <location>
        <begin position="1"/>
        <end position="28"/>
    </location>
</feature>
<proteinExistence type="inferred from homology"/>
<evidence type="ECO:0000256" key="1">
    <source>
        <dbReference type="ARBA" id="ARBA00004969"/>
    </source>
</evidence>
<dbReference type="STRING" id="58919.A0A316ZLA5"/>
<keyword evidence="7 17" id="KW-0812">Transmembrane</keyword>
<keyword evidence="8 17" id="KW-0256">Endoplasmic reticulum</keyword>
<dbReference type="GO" id="GO:0031966">
    <property type="term" value="C:mitochondrial membrane"/>
    <property type="evidence" value="ECO:0007669"/>
    <property type="project" value="UniProtKB-SubCell"/>
</dbReference>
<dbReference type="OrthoDB" id="8300106at2759"/>
<evidence type="ECO:0000256" key="11">
    <source>
        <dbReference type="ARBA" id="ARBA00023128"/>
    </source>
</evidence>
<reference evidence="20 21" key="1">
    <citation type="journal article" date="2018" name="Mol. Biol. Evol.">
        <title>Broad Genomic Sampling Reveals a Smut Pathogenic Ancestry of the Fungal Clade Ustilaginomycotina.</title>
        <authorList>
            <person name="Kijpornyongpan T."/>
            <person name="Mondo S.J."/>
            <person name="Barry K."/>
            <person name="Sandor L."/>
            <person name="Lee J."/>
            <person name="Lipzen A."/>
            <person name="Pangilinan J."/>
            <person name="LaButti K."/>
            <person name="Hainaut M."/>
            <person name="Henrissat B."/>
            <person name="Grigoriev I.V."/>
            <person name="Spatafora J.W."/>
            <person name="Aime M.C."/>
        </authorList>
    </citation>
    <scope>NUCLEOTIDE SEQUENCE [LARGE SCALE GENOMIC DNA]</scope>
    <source>
        <strain evidence="20 21">MCA 4186</strain>
    </source>
</reference>
<evidence type="ECO:0000256" key="12">
    <source>
        <dbReference type="ARBA" id="ARBA00023136"/>
    </source>
</evidence>
<keyword evidence="5 17" id="KW-0808">Transferase</keyword>
<keyword evidence="13 17" id="KW-0594">Phospholipid biosynthesis</keyword>